<comment type="caution">
    <text evidence="2">The sequence shown here is derived from an EMBL/GenBank/DDBJ whole genome shotgun (WGS) entry which is preliminary data.</text>
</comment>
<sequence>MPDESGLTDRLKLDAITNGLLVVALALYFFFARGQQVGDDLTFTALGATLMVFATFAVLHTAQDLIGLVARRRPTQC</sequence>
<evidence type="ECO:0000313" key="5">
    <source>
        <dbReference type="Proteomes" id="UP000245887"/>
    </source>
</evidence>
<feature type="transmembrane region" description="Helical" evidence="1">
    <location>
        <begin position="12"/>
        <end position="31"/>
    </location>
</feature>
<keyword evidence="4" id="KW-1185">Reference proteome</keyword>
<dbReference type="AlphaFoldDB" id="A0A2A2I185"/>
<keyword evidence="1" id="KW-1133">Transmembrane helix</keyword>
<dbReference type="Proteomes" id="UP000245887">
    <property type="component" value="Unassembled WGS sequence"/>
</dbReference>
<accession>A0A2A2I185</accession>
<keyword evidence="1" id="KW-0472">Membrane</keyword>
<gene>
    <name evidence="3" type="ORF">C8D92_10387</name>
    <name evidence="2" type="ORF">CF392_12965</name>
</gene>
<name>A0A2A2I185_9GAMM</name>
<dbReference type="Proteomes" id="UP000218332">
    <property type="component" value="Unassembled WGS sequence"/>
</dbReference>
<evidence type="ECO:0000313" key="2">
    <source>
        <dbReference type="EMBL" id="PAV25044.1"/>
    </source>
</evidence>
<dbReference type="EMBL" id="QEKQ01000003">
    <property type="protein sequence ID" value="PVY77402.1"/>
    <property type="molecule type" value="Genomic_DNA"/>
</dbReference>
<proteinExistence type="predicted"/>
<organism evidence="2 4">
    <name type="scientific">Tamilnaduibacter salinus</name>
    <dbReference type="NCBI Taxonomy" id="1484056"/>
    <lineage>
        <taxon>Bacteria</taxon>
        <taxon>Pseudomonadati</taxon>
        <taxon>Pseudomonadota</taxon>
        <taxon>Gammaproteobacteria</taxon>
        <taxon>Pseudomonadales</taxon>
        <taxon>Marinobacteraceae</taxon>
        <taxon>Tamilnaduibacter</taxon>
    </lineage>
</organism>
<protein>
    <submittedName>
        <fullName evidence="2">Uncharacterized protein</fullName>
    </submittedName>
</protein>
<evidence type="ECO:0000313" key="3">
    <source>
        <dbReference type="EMBL" id="PVY77402.1"/>
    </source>
</evidence>
<feature type="transmembrane region" description="Helical" evidence="1">
    <location>
        <begin position="43"/>
        <end position="62"/>
    </location>
</feature>
<evidence type="ECO:0000313" key="4">
    <source>
        <dbReference type="Proteomes" id="UP000218332"/>
    </source>
</evidence>
<reference evidence="2 4" key="1">
    <citation type="submission" date="2017-07" db="EMBL/GenBank/DDBJ databases">
        <title>Tamlnaduibacter salinus (Mi-7) genome sequencing.</title>
        <authorList>
            <person name="Verma A."/>
            <person name="Krishnamurthi S."/>
        </authorList>
    </citation>
    <scope>NUCLEOTIDE SEQUENCE [LARGE SCALE GENOMIC DNA]</scope>
    <source>
        <strain evidence="2 4">Mi-7</strain>
    </source>
</reference>
<evidence type="ECO:0000256" key="1">
    <source>
        <dbReference type="SAM" id="Phobius"/>
    </source>
</evidence>
<dbReference type="OrthoDB" id="6370384at2"/>
<dbReference type="EMBL" id="NMPM01000082">
    <property type="protein sequence ID" value="PAV25044.1"/>
    <property type="molecule type" value="Genomic_DNA"/>
</dbReference>
<keyword evidence="1" id="KW-0812">Transmembrane</keyword>
<dbReference type="RefSeq" id="WP_095611879.1">
    <property type="nucleotide sequence ID" value="NZ_NMPM01000082.1"/>
</dbReference>
<reference evidence="3 5" key="2">
    <citation type="submission" date="2018-04" db="EMBL/GenBank/DDBJ databases">
        <title>Genomic Encyclopedia of Type Strains, Phase IV (KMG-IV): sequencing the most valuable type-strain genomes for metagenomic binning, comparative biology and taxonomic classification.</title>
        <authorList>
            <person name="Goeker M."/>
        </authorList>
    </citation>
    <scope>NUCLEOTIDE SEQUENCE [LARGE SCALE GENOMIC DNA]</scope>
    <source>
        <strain evidence="3 5">DSM 28688</strain>
    </source>
</reference>